<dbReference type="EC" id="3.2.1.21" evidence="3 11"/>
<dbReference type="AlphaFoldDB" id="A0A840PGI7"/>
<dbReference type="InterPro" id="IPR017853">
    <property type="entry name" value="GH"/>
</dbReference>
<dbReference type="RefSeq" id="WP_185054802.1">
    <property type="nucleotide sequence ID" value="NZ_BAABIX010000020.1"/>
</dbReference>
<evidence type="ECO:0000256" key="9">
    <source>
        <dbReference type="PIRSR" id="PIRSR617736-1"/>
    </source>
</evidence>
<evidence type="ECO:0000256" key="1">
    <source>
        <dbReference type="ARBA" id="ARBA00000448"/>
    </source>
</evidence>
<dbReference type="GO" id="GO:0008422">
    <property type="term" value="F:beta-glucosidase activity"/>
    <property type="evidence" value="ECO:0007669"/>
    <property type="project" value="UniProtKB-EC"/>
</dbReference>
<reference evidence="12 13" key="1">
    <citation type="submission" date="2020-08" db="EMBL/GenBank/DDBJ databases">
        <title>Genomic Encyclopedia of Type Strains, Phase IV (KMG-IV): sequencing the most valuable type-strain genomes for metagenomic binning, comparative biology and taxonomic classification.</title>
        <authorList>
            <person name="Goeker M."/>
        </authorList>
    </citation>
    <scope>NUCLEOTIDE SEQUENCE [LARGE SCALE GENOMIC DNA]</scope>
    <source>
        <strain evidence="12 13">DSM 45615</strain>
    </source>
</reference>
<evidence type="ECO:0000313" key="13">
    <source>
        <dbReference type="Proteomes" id="UP000578449"/>
    </source>
</evidence>
<evidence type="ECO:0000256" key="4">
    <source>
        <dbReference type="ARBA" id="ARBA00022801"/>
    </source>
</evidence>
<dbReference type="FunFam" id="3.20.20.80:FF:000004">
    <property type="entry name" value="Beta-glucosidase 6-phospho-beta-glucosidase"/>
    <property type="match status" value="1"/>
</dbReference>
<dbReference type="NCBIfam" id="TIGR03356">
    <property type="entry name" value="BGL"/>
    <property type="match status" value="1"/>
</dbReference>
<sequence length="464" mass="50937">MTQPIDLTALPRDFTWGVATSAYQIEGAVAEDGRSPSIWDTFCRIPGKIDNGDTGDVACDHYRRWPEDIALMRELGVGSYRFSVAWPRVVPGGDGAVNRRGLDFYSRLVDALLEAGITPNVTLYHWDLPQNLQERGGWPARETAERFAAYAAIVAGALGDRVRQWATLNEPLCSAWIGHLEGTMAPGLTDVTAAVRASYHLLLGHGLAVQAVRAAAPGARIGIVNNLSTVEPASGSDADAAAARRMDGHTNRWWLDPVHGRGFPADMREVYGVDLPERPGDLAAIAEPLDWLGLNYYFPALIADDPGGPPPFARQIRRPGAPRTGMDWEVDPGGLETLLMRLTDEYGARRIYVTENGSAYPDTVASDGTVHDPERTRYLEEHLSACARAARRGAPLAGYYAWSLLDNFEWAYGYDKRFGLVHVDYATQRRTIKTSGRRYAAIIRDHRLHARATPAPPAERLGAL</sequence>
<evidence type="ECO:0000313" key="12">
    <source>
        <dbReference type="EMBL" id="MBB5137926.1"/>
    </source>
</evidence>
<feature type="binding site" evidence="10">
    <location>
        <position position="297"/>
    </location>
    <ligand>
        <name>substrate</name>
    </ligand>
</feature>
<organism evidence="12 13">
    <name type="scientific">Thermocatellispora tengchongensis</name>
    <dbReference type="NCBI Taxonomy" id="1073253"/>
    <lineage>
        <taxon>Bacteria</taxon>
        <taxon>Bacillati</taxon>
        <taxon>Actinomycetota</taxon>
        <taxon>Actinomycetes</taxon>
        <taxon>Streptosporangiales</taxon>
        <taxon>Streptosporangiaceae</taxon>
        <taxon>Thermocatellispora</taxon>
    </lineage>
</organism>
<comment type="catalytic activity">
    <reaction evidence="1 11">
        <text>Hydrolysis of terminal, non-reducing beta-D-glucosyl residues with release of beta-D-glucose.</text>
        <dbReference type="EC" id="3.2.1.21"/>
    </reaction>
</comment>
<dbReference type="PROSITE" id="PS00653">
    <property type="entry name" value="GLYCOSYL_HYDROL_F1_2"/>
    <property type="match status" value="1"/>
</dbReference>
<protein>
    <recommendedName>
        <fullName evidence="3 11">Beta-glucosidase</fullName>
        <ecNumber evidence="3 11">3.2.1.21</ecNumber>
    </recommendedName>
</protein>
<dbReference type="InterPro" id="IPR001360">
    <property type="entry name" value="Glyco_hydro_1"/>
</dbReference>
<dbReference type="GO" id="GO:0030245">
    <property type="term" value="P:cellulose catabolic process"/>
    <property type="evidence" value="ECO:0007669"/>
    <property type="project" value="UniProtKB-KW"/>
</dbReference>
<feature type="binding site" evidence="10">
    <location>
        <position position="169"/>
    </location>
    <ligand>
        <name>substrate</name>
    </ligand>
</feature>
<dbReference type="GO" id="GO:0005829">
    <property type="term" value="C:cytosol"/>
    <property type="evidence" value="ECO:0007669"/>
    <property type="project" value="TreeGrafter"/>
</dbReference>
<name>A0A840PGI7_9ACTN</name>
<dbReference type="Gene3D" id="3.20.20.80">
    <property type="entry name" value="Glycosidases"/>
    <property type="match status" value="1"/>
</dbReference>
<feature type="active site" description="Proton donor" evidence="9">
    <location>
        <position position="170"/>
    </location>
</feature>
<feature type="binding site" evidence="10">
    <location>
        <position position="402"/>
    </location>
    <ligand>
        <name>substrate</name>
    </ligand>
</feature>
<comment type="caution">
    <text evidence="12">The sequence shown here is derived from an EMBL/GenBank/DDBJ whole genome shotgun (WGS) entry which is preliminary data.</text>
</comment>
<dbReference type="Proteomes" id="UP000578449">
    <property type="component" value="Unassembled WGS sequence"/>
</dbReference>
<evidence type="ECO:0000256" key="5">
    <source>
        <dbReference type="ARBA" id="ARBA00023001"/>
    </source>
</evidence>
<dbReference type="SUPFAM" id="SSF51445">
    <property type="entry name" value="(Trans)glycosidases"/>
    <property type="match status" value="1"/>
</dbReference>
<accession>A0A840PGI7</accession>
<proteinExistence type="inferred from homology"/>
<dbReference type="PANTHER" id="PTHR10353">
    <property type="entry name" value="GLYCOSYL HYDROLASE"/>
    <property type="match status" value="1"/>
</dbReference>
<dbReference type="InterPro" id="IPR017736">
    <property type="entry name" value="Glyco_hydro_1_beta-glucosidase"/>
</dbReference>
<dbReference type="Pfam" id="PF00232">
    <property type="entry name" value="Glyco_hydro_1"/>
    <property type="match status" value="1"/>
</dbReference>
<evidence type="ECO:0000256" key="3">
    <source>
        <dbReference type="ARBA" id="ARBA00012744"/>
    </source>
</evidence>
<evidence type="ECO:0000256" key="7">
    <source>
        <dbReference type="ARBA" id="ARBA00023295"/>
    </source>
</evidence>
<evidence type="ECO:0000256" key="8">
    <source>
        <dbReference type="ARBA" id="ARBA00023326"/>
    </source>
</evidence>
<dbReference type="EMBL" id="JACHGN010000020">
    <property type="protein sequence ID" value="MBB5137926.1"/>
    <property type="molecule type" value="Genomic_DNA"/>
</dbReference>
<keyword evidence="6" id="KW-0119">Carbohydrate metabolism</keyword>
<comment type="similarity">
    <text evidence="2 11">Belongs to the glycosyl hydrolase 1 family.</text>
</comment>
<keyword evidence="13" id="KW-1185">Reference proteome</keyword>
<feature type="binding site" evidence="10">
    <location>
        <position position="125"/>
    </location>
    <ligand>
        <name>substrate</name>
    </ligand>
</feature>
<feature type="binding site" evidence="10">
    <location>
        <begin position="409"/>
        <end position="410"/>
    </location>
    <ligand>
        <name>substrate</name>
    </ligand>
</feature>
<evidence type="ECO:0000256" key="2">
    <source>
        <dbReference type="ARBA" id="ARBA00010838"/>
    </source>
</evidence>
<gene>
    <name evidence="12" type="ORF">HNP84_007679</name>
</gene>
<feature type="active site" description="Nucleophile" evidence="9">
    <location>
        <position position="355"/>
    </location>
</feature>
<dbReference type="PRINTS" id="PR00131">
    <property type="entry name" value="GLHYDRLASE1"/>
</dbReference>
<evidence type="ECO:0000256" key="6">
    <source>
        <dbReference type="ARBA" id="ARBA00023277"/>
    </source>
</evidence>
<dbReference type="PANTHER" id="PTHR10353:SF36">
    <property type="entry name" value="LP05116P"/>
    <property type="match status" value="1"/>
</dbReference>
<keyword evidence="7 11" id="KW-0326">Glycosidase</keyword>
<keyword evidence="5" id="KW-0136">Cellulose degradation</keyword>
<keyword evidence="8" id="KW-0624">Polysaccharide degradation</keyword>
<feature type="binding site" evidence="10">
    <location>
        <position position="24"/>
    </location>
    <ligand>
        <name>substrate</name>
    </ligand>
</feature>
<evidence type="ECO:0000256" key="10">
    <source>
        <dbReference type="PIRSR" id="PIRSR617736-2"/>
    </source>
</evidence>
<dbReference type="InterPro" id="IPR033132">
    <property type="entry name" value="GH_1_N_CS"/>
</dbReference>
<keyword evidence="4 11" id="KW-0378">Hydrolase</keyword>
<evidence type="ECO:0000256" key="11">
    <source>
        <dbReference type="RuleBase" id="RU361175"/>
    </source>
</evidence>